<dbReference type="SUPFAM" id="SSF46785">
    <property type="entry name" value="Winged helix' DNA-binding domain"/>
    <property type="match status" value="1"/>
</dbReference>
<evidence type="ECO:0000256" key="1">
    <source>
        <dbReference type="ARBA" id="ARBA00006525"/>
    </source>
</evidence>
<dbReference type="RefSeq" id="WP_154554685.1">
    <property type="nucleotide sequence ID" value="NZ_JAQXUZ010000001.1"/>
</dbReference>
<name>A0A6N7X9A6_9FIRM</name>
<feature type="domain" description="Smf/DprA SLOG" evidence="2">
    <location>
        <begin position="11"/>
        <end position="213"/>
    </location>
</feature>
<dbReference type="Proteomes" id="UP000469424">
    <property type="component" value="Unassembled WGS sequence"/>
</dbReference>
<dbReference type="Gene3D" id="3.40.50.450">
    <property type="match status" value="1"/>
</dbReference>
<evidence type="ECO:0000313" key="4">
    <source>
        <dbReference type="Proteomes" id="UP000469424"/>
    </source>
</evidence>
<dbReference type="PANTHER" id="PTHR43022:SF1">
    <property type="entry name" value="PROTEIN SMF"/>
    <property type="match status" value="1"/>
</dbReference>
<dbReference type="Pfam" id="PF02481">
    <property type="entry name" value="DNA_processg_A"/>
    <property type="match status" value="1"/>
</dbReference>
<reference evidence="3 4" key="1">
    <citation type="submission" date="2019-08" db="EMBL/GenBank/DDBJ databases">
        <title>In-depth cultivation of the pig gut microbiome towards novel bacterial diversity and tailored functional studies.</title>
        <authorList>
            <person name="Wylensek D."/>
            <person name="Hitch T.C.A."/>
            <person name="Clavel T."/>
        </authorList>
    </citation>
    <scope>NUCLEOTIDE SEQUENCE [LARGE SCALE GENOMIC DNA]</scope>
    <source>
        <strain evidence="3 4">WCA-MUC-591-APC-4B</strain>
    </source>
</reference>
<dbReference type="GO" id="GO:0009294">
    <property type="term" value="P:DNA-mediated transformation"/>
    <property type="evidence" value="ECO:0007669"/>
    <property type="project" value="InterPro"/>
</dbReference>
<dbReference type="AlphaFoldDB" id="A0A6N7X9A6"/>
<dbReference type="InterPro" id="IPR057666">
    <property type="entry name" value="DrpA_SLOG"/>
</dbReference>
<organism evidence="3 4">
    <name type="scientific">Mogibacterium kristiansenii</name>
    <dbReference type="NCBI Taxonomy" id="2606708"/>
    <lineage>
        <taxon>Bacteria</taxon>
        <taxon>Bacillati</taxon>
        <taxon>Bacillota</taxon>
        <taxon>Clostridia</taxon>
        <taxon>Peptostreptococcales</taxon>
        <taxon>Anaerovoracaceae</taxon>
        <taxon>Mogibacterium</taxon>
    </lineage>
</organism>
<comment type="caution">
    <text evidence="3">The sequence shown here is derived from an EMBL/GenBank/DDBJ whole genome shotgun (WGS) entry which is preliminary data.</text>
</comment>
<proteinExistence type="inferred from homology"/>
<protein>
    <submittedName>
        <fullName evidence="3">DNA-protecting protein DprA</fullName>
    </submittedName>
</protein>
<dbReference type="InterPro" id="IPR036388">
    <property type="entry name" value="WH-like_DNA-bd_sf"/>
</dbReference>
<sequence length="286" mass="30913">MIKKDFEIDRDSRLYPELLRQIPNPPKKLFCRGNPELLECRKVAVVGSRRYSLYGKQTALMIGKYFGKTELAVVSGLASGIDTFAHTGVLEVGGSTIAVLGTGLDRNYPVKNKPLQEEITEKGLVISEYENDFSGNQYSFPARNRIISGLSEGVVVVEAGSSSGSLITAQFAGEQGRTVYAVPGNINSQFSIGTNLLIRDGAVPLVVVKDVLLDMGLELPEESEKKIALGGDETAILEIVKRNNGIHVNEIAHIMNKNIGKISAIITVLEIKGIVISHGGKIHLAN</sequence>
<dbReference type="InterPro" id="IPR003488">
    <property type="entry name" value="DprA"/>
</dbReference>
<accession>A0A6N7X9A6</accession>
<dbReference type="SUPFAM" id="SSF102405">
    <property type="entry name" value="MCP/YpsA-like"/>
    <property type="match status" value="1"/>
</dbReference>
<evidence type="ECO:0000313" key="3">
    <source>
        <dbReference type="EMBL" id="MST71123.1"/>
    </source>
</evidence>
<evidence type="ECO:0000259" key="2">
    <source>
        <dbReference type="Pfam" id="PF02481"/>
    </source>
</evidence>
<comment type="similarity">
    <text evidence="1">Belongs to the DprA/Smf family.</text>
</comment>
<gene>
    <name evidence="3" type="primary">dprA</name>
    <name evidence="3" type="ORF">FYJ65_07245</name>
</gene>
<dbReference type="PANTHER" id="PTHR43022">
    <property type="entry name" value="PROTEIN SMF"/>
    <property type="match status" value="1"/>
</dbReference>
<dbReference type="Gene3D" id="1.10.10.10">
    <property type="entry name" value="Winged helix-like DNA-binding domain superfamily/Winged helix DNA-binding domain"/>
    <property type="match status" value="1"/>
</dbReference>
<keyword evidence="4" id="KW-1185">Reference proteome</keyword>
<dbReference type="EMBL" id="VUNA01000014">
    <property type="protein sequence ID" value="MST71123.1"/>
    <property type="molecule type" value="Genomic_DNA"/>
</dbReference>
<dbReference type="NCBIfam" id="TIGR00732">
    <property type="entry name" value="dprA"/>
    <property type="match status" value="1"/>
</dbReference>
<dbReference type="InterPro" id="IPR036390">
    <property type="entry name" value="WH_DNA-bd_sf"/>
</dbReference>